<dbReference type="InterPro" id="IPR036047">
    <property type="entry name" value="F-box-like_dom_sf"/>
</dbReference>
<dbReference type="InterPro" id="IPR032675">
    <property type="entry name" value="LRR_dom_sf"/>
</dbReference>
<dbReference type="AlphaFoldDB" id="A0A169X6E2"/>
<evidence type="ECO:0000313" key="3">
    <source>
        <dbReference type="EMBL" id="KZN90481.1"/>
    </source>
</evidence>
<dbReference type="PROSITE" id="PS50181">
    <property type="entry name" value="FBOX"/>
    <property type="match status" value="1"/>
</dbReference>
<feature type="region of interest" description="Disordered" evidence="1">
    <location>
        <begin position="528"/>
        <end position="556"/>
    </location>
</feature>
<dbReference type="PhylomeDB" id="A0A169X6E2"/>
<organism evidence="3">
    <name type="scientific">Penicillium chrysogenum</name>
    <name type="common">Penicillium notatum</name>
    <dbReference type="NCBI Taxonomy" id="5076"/>
    <lineage>
        <taxon>Eukaryota</taxon>
        <taxon>Fungi</taxon>
        <taxon>Dikarya</taxon>
        <taxon>Ascomycota</taxon>
        <taxon>Pezizomycotina</taxon>
        <taxon>Eurotiomycetes</taxon>
        <taxon>Eurotiomycetidae</taxon>
        <taxon>Eurotiales</taxon>
        <taxon>Aspergillaceae</taxon>
        <taxon>Penicillium</taxon>
        <taxon>Penicillium chrysogenum species complex</taxon>
    </lineage>
</organism>
<feature type="domain" description="F-box" evidence="2">
    <location>
        <begin position="3"/>
        <end position="48"/>
    </location>
</feature>
<dbReference type="Gene3D" id="3.80.10.10">
    <property type="entry name" value="Ribonuclease Inhibitor"/>
    <property type="match status" value="1"/>
</dbReference>
<dbReference type="InterPro" id="IPR001810">
    <property type="entry name" value="F-box_dom"/>
</dbReference>
<proteinExistence type="predicted"/>
<dbReference type="SUPFAM" id="SSF81383">
    <property type="entry name" value="F-box domain"/>
    <property type="match status" value="1"/>
</dbReference>
<gene>
    <name evidence="3" type="ORF">EN45_005980</name>
</gene>
<dbReference type="SUPFAM" id="SSF52047">
    <property type="entry name" value="RNI-like"/>
    <property type="match status" value="1"/>
</dbReference>
<dbReference type="Pfam" id="PF12937">
    <property type="entry name" value="F-box-like"/>
    <property type="match status" value="1"/>
</dbReference>
<dbReference type="Proteomes" id="UP000076449">
    <property type="component" value="Chromosome I"/>
</dbReference>
<name>A0A169X6E2_PENCH</name>
<sequence>MGSTPLARLPCDCWVQILGYLPKQDLNNLSRVSHDIRDSTELFLYRSIHWDWTKPPTPKIMALLQTISKRPELADYIWHVSFVCWDPESEQREDYLPRGGVAGWAKLMMHFQLALEWSRKVVRDAKCPSELITRWHGALYDGEPHAYAAVLISQLHNLRSLRLNFSFVLEGGFVGEMLHHSLFGDAPPGALSRFSKLEMADYASNLPSSDFHRNRRSVEACQFVPWFHLPSLHTLEIWLHNADELVASAPQTSPRHLNLPNLRRLVIAKTRARPQYIATILSQLPYLESLHVGLAYNCRATADFLWNLERLLPAIQNRGQSIKHLSLSVEILPCCRASGLLNPPHEGGKRFRGFLNKFPKLKSASLPLQFLLGWGSRPLKLRDVLPPTLEALHISSDLCLESDWMLFEYESLMALELLMRHKERGSHPSLQTFSYHGVHVPDAERGALVTDEGFYFRYLVKREALNLFCCRQGYSLFPRYSDCANGFMAKSVTLINDVTYCLPWPFVAVDELPASMPRYSIFKPARPSNAASANLNPTDANPTDANPTDANPTEAN</sequence>
<feature type="compositionally biased region" description="Polar residues" evidence="1">
    <location>
        <begin position="529"/>
        <end position="556"/>
    </location>
</feature>
<evidence type="ECO:0000256" key="1">
    <source>
        <dbReference type="SAM" id="MobiDB-lite"/>
    </source>
</evidence>
<dbReference type="EMBL" id="CM002798">
    <property type="protein sequence ID" value="KZN90481.1"/>
    <property type="molecule type" value="Genomic_DNA"/>
</dbReference>
<reference evidence="3" key="1">
    <citation type="journal article" date="2014" name="Genome Announc.">
        <title>Complete sequencing and chromosome-scale genome assembly of the industrial progenitor strain P2niaD18 from the penicillin producer Penicillium chrysogenum.</title>
        <authorList>
            <person name="Specht T."/>
            <person name="Dahlmann T.A."/>
            <person name="Zadra I."/>
            <person name="Kurnsteiner H."/>
            <person name="Kuck U."/>
        </authorList>
    </citation>
    <scope>NUCLEOTIDE SEQUENCE [LARGE SCALE GENOMIC DNA]</scope>
    <source>
        <strain evidence="3">P2niaD18</strain>
    </source>
</reference>
<evidence type="ECO:0000259" key="2">
    <source>
        <dbReference type="PROSITE" id="PS50181"/>
    </source>
</evidence>
<accession>A0A169X6E2</accession>
<protein>
    <recommendedName>
        <fullName evidence="2">F-box domain-containing protein</fullName>
    </recommendedName>
</protein>